<dbReference type="GO" id="GO:0016779">
    <property type="term" value="F:nucleotidyltransferase activity"/>
    <property type="evidence" value="ECO:0007669"/>
    <property type="project" value="UniProtKB-KW"/>
</dbReference>
<comment type="catalytic activity">
    <reaction evidence="8">
        <text>D-glycero-beta-D-manno-heptose 1-phosphate + ATP + H(+) = ADP-D-glycero-beta-D-manno-heptose + diphosphate</text>
        <dbReference type="Rhea" id="RHEA:27465"/>
        <dbReference type="ChEBI" id="CHEBI:15378"/>
        <dbReference type="ChEBI" id="CHEBI:30616"/>
        <dbReference type="ChEBI" id="CHEBI:33019"/>
        <dbReference type="ChEBI" id="CHEBI:59967"/>
        <dbReference type="ChEBI" id="CHEBI:61593"/>
        <dbReference type="EC" id="2.7.7.70"/>
    </reaction>
</comment>
<keyword evidence="7" id="KW-0119">Carbohydrate metabolism</keyword>
<dbReference type="SUPFAM" id="SSF53613">
    <property type="entry name" value="Ribokinase-like"/>
    <property type="match status" value="1"/>
</dbReference>
<name>L8PSQ2_STRVR</name>
<dbReference type="AlphaFoldDB" id="L8PSQ2"/>
<protein>
    <recommendedName>
        <fullName evidence="1">D-glycero-beta-D-manno-heptose 1-phosphate adenylyltransferase</fullName>
        <ecNumber evidence="1">2.7.7.70</ecNumber>
    </recommendedName>
</protein>
<dbReference type="PATRIC" id="fig|1160705.3.peg.592"/>
<evidence type="ECO:0000259" key="11">
    <source>
        <dbReference type="Pfam" id="PF01467"/>
    </source>
</evidence>
<evidence type="ECO:0000313" key="13">
    <source>
        <dbReference type="Proteomes" id="UP000011205"/>
    </source>
</evidence>
<dbReference type="NCBIfam" id="TIGR02199">
    <property type="entry name" value="rfaE_dom_II"/>
    <property type="match status" value="1"/>
</dbReference>
<evidence type="ECO:0000313" key="12">
    <source>
        <dbReference type="EMBL" id="ELS58442.1"/>
    </source>
</evidence>
<dbReference type="InterPro" id="IPR004821">
    <property type="entry name" value="Cyt_trans-like"/>
</dbReference>
<dbReference type="GO" id="GO:0005524">
    <property type="term" value="F:ATP binding"/>
    <property type="evidence" value="ECO:0007669"/>
    <property type="project" value="UniProtKB-KW"/>
</dbReference>
<keyword evidence="6" id="KW-0511">Multifunctional enzyme</keyword>
<dbReference type="Pfam" id="PF00294">
    <property type="entry name" value="PfkB"/>
    <property type="match status" value="1"/>
</dbReference>
<dbReference type="GO" id="GO:0005975">
    <property type="term" value="P:carbohydrate metabolic process"/>
    <property type="evidence" value="ECO:0007669"/>
    <property type="project" value="InterPro"/>
</dbReference>
<dbReference type="PANTHER" id="PTHR43793">
    <property type="entry name" value="FAD SYNTHASE"/>
    <property type="match status" value="1"/>
</dbReference>
<evidence type="ECO:0000256" key="6">
    <source>
        <dbReference type="ARBA" id="ARBA00023268"/>
    </source>
</evidence>
<dbReference type="Pfam" id="PF01467">
    <property type="entry name" value="CTP_transf_like"/>
    <property type="match status" value="1"/>
</dbReference>
<evidence type="ECO:0000256" key="7">
    <source>
        <dbReference type="ARBA" id="ARBA00023277"/>
    </source>
</evidence>
<dbReference type="InterPro" id="IPR029056">
    <property type="entry name" value="Ribokinase-like"/>
</dbReference>
<dbReference type="GO" id="GO:0016773">
    <property type="term" value="F:phosphotransferase activity, alcohol group as acceptor"/>
    <property type="evidence" value="ECO:0007669"/>
    <property type="project" value="InterPro"/>
</dbReference>
<feature type="domain" description="Carbohydrate kinase PfkB" evidence="10">
    <location>
        <begin position="15"/>
        <end position="139"/>
    </location>
</feature>
<proteinExistence type="predicted"/>
<dbReference type="EMBL" id="AMLP01000023">
    <property type="protein sequence ID" value="ELS58442.1"/>
    <property type="molecule type" value="Genomic_DNA"/>
</dbReference>
<keyword evidence="2 12" id="KW-0808">Transferase</keyword>
<evidence type="ECO:0000256" key="3">
    <source>
        <dbReference type="ARBA" id="ARBA00022695"/>
    </source>
</evidence>
<dbReference type="InterPro" id="IPR011611">
    <property type="entry name" value="PfkB_dom"/>
</dbReference>
<accession>L8PSQ2</accession>
<feature type="region of interest" description="Disordered" evidence="9">
    <location>
        <begin position="304"/>
        <end position="327"/>
    </location>
</feature>
<dbReference type="InterPro" id="IPR050385">
    <property type="entry name" value="Archaeal_FAD_synthase"/>
</dbReference>
<evidence type="ECO:0000259" key="10">
    <source>
        <dbReference type="Pfam" id="PF00294"/>
    </source>
</evidence>
<keyword evidence="5" id="KW-0067">ATP-binding</keyword>
<keyword evidence="3" id="KW-0548">Nucleotidyltransferase</keyword>
<dbReference type="InterPro" id="IPR011914">
    <property type="entry name" value="RfaE_dom_II"/>
</dbReference>
<organism evidence="12 13">
    <name type="scientific">Streptomyces viridochromogenes Tue57</name>
    <dbReference type="NCBI Taxonomy" id="1160705"/>
    <lineage>
        <taxon>Bacteria</taxon>
        <taxon>Bacillati</taxon>
        <taxon>Actinomycetota</taxon>
        <taxon>Actinomycetes</taxon>
        <taxon>Kitasatosporales</taxon>
        <taxon>Streptomycetaceae</taxon>
        <taxon>Streptomyces</taxon>
    </lineage>
</organism>
<evidence type="ECO:0000256" key="2">
    <source>
        <dbReference type="ARBA" id="ARBA00022679"/>
    </source>
</evidence>
<sequence length="327" mass="33568">MPVVWDPHPRGRPPVPGVRLATPCAAEAHAFAGPADDTGEAGHGSELHTAAQDAGRLVRAWRAASVAVTLGGRGALLSHGATPLLVPSPVTADGDACGAGDRFAATAAGLLADGELVETAVRGAVHAATRYVAEGGVRTLVMDPAPTEPASPPSEGEPTDDALRTAARVRAAGGTVVAAGGCFDLLHAGHVALLQAARRTGDCLVVCVNSDASVRRRKGDGRPLVPEADRIRVLRALECVDAVAVFDEDTPERLLAELRPHIWAKGGDYAMAGLPEAPLVESWGGQVVLFPYLDGRSTTGIAERAALAPHTHTAGTRPATGSGRRSR</sequence>
<reference evidence="12 13" key="1">
    <citation type="journal article" date="2013" name="Genome Announc.">
        <title>Draft Genome Sequence of Streptomyces viridochromogenes Strain Tu57, Producer of Avilamycin.</title>
        <authorList>
            <person name="Gruning B.A."/>
            <person name="Erxleben A."/>
            <person name="Hahnlein A."/>
            <person name="Gunther S."/>
        </authorList>
    </citation>
    <scope>NUCLEOTIDE SEQUENCE [LARGE SCALE GENOMIC DNA]</scope>
    <source>
        <strain evidence="12 13">Tue57</strain>
    </source>
</reference>
<evidence type="ECO:0000256" key="1">
    <source>
        <dbReference type="ARBA" id="ARBA00012519"/>
    </source>
</evidence>
<feature type="domain" description="Cytidyltransferase-like" evidence="11">
    <location>
        <begin position="179"/>
        <end position="270"/>
    </location>
</feature>
<evidence type="ECO:0000256" key="4">
    <source>
        <dbReference type="ARBA" id="ARBA00022741"/>
    </source>
</evidence>
<dbReference type="Gene3D" id="3.40.50.620">
    <property type="entry name" value="HUPs"/>
    <property type="match status" value="1"/>
</dbReference>
<dbReference type="Proteomes" id="UP000011205">
    <property type="component" value="Unassembled WGS sequence"/>
</dbReference>
<gene>
    <name evidence="12" type="ORF">STVIR_0595</name>
</gene>
<dbReference type="NCBIfam" id="TIGR00125">
    <property type="entry name" value="cyt_tran_rel"/>
    <property type="match status" value="1"/>
</dbReference>
<dbReference type="PANTHER" id="PTHR43793:SF2">
    <property type="entry name" value="BIFUNCTIONAL PROTEIN HLDE"/>
    <property type="match status" value="1"/>
</dbReference>
<keyword evidence="4" id="KW-0547">Nucleotide-binding</keyword>
<dbReference type="InterPro" id="IPR014729">
    <property type="entry name" value="Rossmann-like_a/b/a_fold"/>
</dbReference>
<evidence type="ECO:0000256" key="8">
    <source>
        <dbReference type="ARBA" id="ARBA00047428"/>
    </source>
</evidence>
<comment type="caution">
    <text evidence="12">The sequence shown here is derived from an EMBL/GenBank/DDBJ whole genome shotgun (WGS) entry which is preliminary data.</text>
</comment>
<evidence type="ECO:0000256" key="5">
    <source>
        <dbReference type="ARBA" id="ARBA00022840"/>
    </source>
</evidence>
<dbReference type="SUPFAM" id="SSF52374">
    <property type="entry name" value="Nucleotidylyl transferase"/>
    <property type="match status" value="1"/>
</dbReference>
<dbReference type="EC" id="2.7.7.70" evidence="1"/>
<dbReference type="Gene3D" id="3.40.1190.20">
    <property type="match status" value="1"/>
</dbReference>
<evidence type="ECO:0000256" key="9">
    <source>
        <dbReference type="SAM" id="MobiDB-lite"/>
    </source>
</evidence>